<reference evidence="1 2" key="1">
    <citation type="submission" date="2015-05" db="EMBL/GenBank/DDBJ databases">
        <title>Evolution of Trichinella species and genotypes.</title>
        <authorList>
            <person name="Korhonen P.K."/>
            <person name="Edoardo P."/>
            <person name="Giuseppe L.R."/>
            <person name="Gasser R.B."/>
        </authorList>
    </citation>
    <scope>NUCLEOTIDE SEQUENCE [LARGE SCALE GENOMIC DNA]</scope>
    <source>
        <strain evidence="1">ISS10</strain>
    </source>
</reference>
<evidence type="ECO:0000313" key="2">
    <source>
        <dbReference type="Proteomes" id="UP000054721"/>
    </source>
</evidence>
<accession>A0A0V1KKS4</accession>
<organism evidence="1 2">
    <name type="scientific">Trichinella nativa</name>
    <dbReference type="NCBI Taxonomy" id="6335"/>
    <lineage>
        <taxon>Eukaryota</taxon>
        <taxon>Metazoa</taxon>
        <taxon>Ecdysozoa</taxon>
        <taxon>Nematoda</taxon>
        <taxon>Enoplea</taxon>
        <taxon>Dorylaimia</taxon>
        <taxon>Trichinellida</taxon>
        <taxon>Trichinellidae</taxon>
        <taxon>Trichinella</taxon>
    </lineage>
</organism>
<dbReference type="Proteomes" id="UP000054721">
    <property type="component" value="Unassembled WGS sequence"/>
</dbReference>
<keyword evidence="2" id="KW-1185">Reference proteome</keyword>
<gene>
    <name evidence="1" type="ORF">T02_7976</name>
</gene>
<protein>
    <submittedName>
        <fullName evidence="1">Uncharacterized protein</fullName>
    </submittedName>
</protein>
<sequence length="93" mass="10249">MGGVTPTGSLTFRTEQSLLGTNQAGDRYVYVHQHLTIRKGGCAFVFIASLNKADFHCLVLLVTRSRTNVGHIAATRFYRQHSGPPSRSRTSDL</sequence>
<evidence type="ECO:0000313" key="1">
    <source>
        <dbReference type="EMBL" id="KRZ47745.1"/>
    </source>
</evidence>
<name>A0A0V1KKS4_9BILA</name>
<dbReference type="AlphaFoldDB" id="A0A0V1KKS4"/>
<proteinExistence type="predicted"/>
<comment type="caution">
    <text evidence="1">The sequence shown here is derived from an EMBL/GenBank/DDBJ whole genome shotgun (WGS) entry which is preliminary data.</text>
</comment>
<dbReference type="EMBL" id="JYDW01000583">
    <property type="protein sequence ID" value="KRZ47745.1"/>
    <property type="molecule type" value="Genomic_DNA"/>
</dbReference>